<keyword evidence="2" id="KW-1185">Reference proteome</keyword>
<proteinExistence type="predicted"/>
<accession>A0ABD2YB59</accession>
<dbReference type="AlphaFoldDB" id="A0ABD2YB59"/>
<sequence>MEHHLELINAQTMKQTQPQGQANVENLAKQVVAEVHHGVDPSRVSKEQHSELTIVQTTQDTQPLGQANAEILAKIVVVEVNTMDEPPASQPLTKVWNSKESSQNQVVEVNHETPQDKEYQILNDAEIIPNNSVIPLQQPDLMVGPSTQEMIPPQNQPSHAIPCTTSTEKAVVCEDKELLERLSAFSSLGTHATNNVNENKDVL</sequence>
<dbReference type="Proteomes" id="UP001630127">
    <property type="component" value="Unassembled WGS sequence"/>
</dbReference>
<dbReference type="EMBL" id="JBJUIK010000014">
    <property type="protein sequence ID" value="KAL3503921.1"/>
    <property type="molecule type" value="Genomic_DNA"/>
</dbReference>
<evidence type="ECO:0000313" key="2">
    <source>
        <dbReference type="Proteomes" id="UP001630127"/>
    </source>
</evidence>
<protein>
    <submittedName>
        <fullName evidence="1">Uncharacterized protein</fullName>
    </submittedName>
</protein>
<gene>
    <name evidence="1" type="ORF">ACH5RR_033762</name>
</gene>
<organism evidence="1 2">
    <name type="scientific">Cinchona calisaya</name>
    <dbReference type="NCBI Taxonomy" id="153742"/>
    <lineage>
        <taxon>Eukaryota</taxon>
        <taxon>Viridiplantae</taxon>
        <taxon>Streptophyta</taxon>
        <taxon>Embryophyta</taxon>
        <taxon>Tracheophyta</taxon>
        <taxon>Spermatophyta</taxon>
        <taxon>Magnoliopsida</taxon>
        <taxon>eudicotyledons</taxon>
        <taxon>Gunneridae</taxon>
        <taxon>Pentapetalae</taxon>
        <taxon>asterids</taxon>
        <taxon>lamiids</taxon>
        <taxon>Gentianales</taxon>
        <taxon>Rubiaceae</taxon>
        <taxon>Cinchonoideae</taxon>
        <taxon>Cinchoneae</taxon>
        <taxon>Cinchona</taxon>
    </lineage>
</organism>
<name>A0ABD2YB59_9GENT</name>
<comment type="caution">
    <text evidence="1">The sequence shown here is derived from an EMBL/GenBank/DDBJ whole genome shotgun (WGS) entry which is preliminary data.</text>
</comment>
<reference evidence="1 2" key="1">
    <citation type="submission" date="2024-11" db="EMBL/GenBank/DDBJ databases">
        <title>A near-complete genome assembly of Cinchona calisaya.</title>
        <authorList>
            <person name="Lian D.C."/>
            <person name="Zhao X.W."/>
            <person name="Wei L."/>
        </authorList>
    </citation>
    <scope>NUCLEOTIDE SEQUENCE [LARGE SCALE GENOMIC DNA]</scope>
    <source>
        <tissue evidence="1">Nenye</tissue>
    </source>
</reference>
<evidence type="ECO:0000313" key="1">
    <source>
        <dbReference type="EMBL" id="KAL3503921.1"/>
    </source>
</evidence>